<dbReference type="GO" id="GO:0016503">
    <property type="term" value="F:pheromone receptor activity"/>
    <property type="evidence" value="ECO:0007669"/>
    <property type="project" value="InterPro"/>
</dbReference>
<dbReference type="SUPFAM" id="SSF81321">
    <property type="entry name" value="Family A G protein-coupled receptor-like"/>
    <property type="match status" value="1"/>
</dbReference>
<keyword evidence="11 12" id="KW-0807">Transducer</keyword>
<dbReference type="CDD" id="cd13949">
    <property type="entry name" value="7tm_V1R_pheromone"/>
    <property type="match status" value="1"/>
</dbReference>
<dbReference type="GO" id="GO:0007606">
    <property type="term" value="P:sensory perception of chemical stimulus"/>
    <property type="evidence" value="ECO:0007669"/>
    <property type="project" value="UniProtKB-ARBA"/>
</dbReference>
<dbReference type="PRINTS" id="PR01534">
    <property type="entry name" value="VOMERONASL1R"/>
</dbReference>
<keyword evidence="3 12" id="KW-1003">Cell membrane</keyword>
<evidence type="ECO:0000256" key="12">
    <source>
        <dbReference type="RuleBase" id="RU364061"/>
    </source>
</evidence>
<evidence type="ECO:0000256" key="5">
    <source>
        <dbReference type="ARBA" id="ARBA00022692"/>
    </source>
</evidence>
<dbReference type="FunFam" id="1.20.1070.10:FF:000051">
    <property type="entry name" value="Vomeronasal type-1 receptor"/>
    <property type="match status" value="1"/>
</dbReference>
<dbReference type="Proteomes" id="UP000710432">
    <property type="component" value="Unassembled WGS sequence"/>
</dbReference>
<dbReference type="AlphaFoldDB" id="A0A8J6GAD5"/>
<evidence type="ECO:0000256" key="11">
    <source>
        <dbReference type="ARBA" id="ARBA00023224"/>
    </source>
</evidence>
<evidence type="ECO:0000256" key="6">
    <source>
        <dbReference type="ARBA" id="ARBA00022989"/>
    </source>
</evidence>
<dbReference type="GO" id="GO:0019236">
    <property type="term" value="P:response to pheromone"/>
    <property type="evidence" value="ECO:0007669"/>
    <property type="project" value="UniProtKB-KW"/>
</dbReference>
<sequence length="308" mass="35158">MNRNNLVYDDHNIRNAFFSEIAFGISADTVLLLFLVVMFFRECMHKPTNLITSLLALSHIVMLLTMAFIATDILGSQRFWDNFTCRSVISLYRLMRSFSICATCHLSILQAITLSPRSSSLSKFKHKSLLHNSGCFLSLWTFYMSISGFMNAIVATPNVTSHVLILVTKSCSLSLFSDFRYLHFVLAFFRDAIFVGLMVLSSVYMVTLLYRHKRQSQYLHSTSMSPKASPEHRAVRTILLLLSFFVVIYCLDCIASSSRNLWNNDPTHRCVQMFVSSGYATLSPLVFISTEQRISNFLKTMQELFCGE</sequence>
<keyword evidence="6 12" id="KW-1133">Transmembrane helix</keyword>
<reference evidence="14" key="1">
    <citation type="submission" date="2020-03" db="EMBL/GenBank/DDBJ databases">
        <title>Studies in the Genomics of Life Span.</title>
        <authorList>
            <person name="Glass D."/>
        </authorList>
    </citation>
    <scope>NUCLEOTIDE SEQUENCE</scope>
    <source>
        <strain evidence="14">LTLLF</strain>
        <tissue evidence="14">Muscle</tissue>
    </source>
</reference>
<evidence type="ECO:0000256" key="7">
    <source>
        <dbReference type="ARBA" id="ARBA00023040"/>
    </source>
</evidence>
<keyword evidence="7 12" id="KW-0297">G-protein coupled receptor</keyword>
<dbReference type="Pfam" id="PF03402">
    <property type="entry name" value="V1R"/>
    <property type="match status" value="1"/>
</dbReference>
<evidence type="ECO:0000256" key="1">
    <source>
        <dbReference type="ARBA" id="ARBA00004651"/>
    </source>
</evidence>
<comment type="similarity">
    <text evidence="2 12">Belongs to the G-protein coupled receptor 1 family.</text>
</comment>
<organism evidence="14 15">
    <name type="scientific">Microtus ochrogaster</name>
    <name type="common">Prairie vole</name>
    <dbReference type="NCBI Taxonomy" id="79684"/>
    <lineage>
        <taxon>Eukaryota</taxon>
        <taxon>Metazoa</taxon>
        <taxon>Chordata</taxon>
        <taxon>Craniata</taxon>
        <taxon>Vertebrata</taxon>
        <taxon>Euteleostomi</taxon>
        <taxon>Mammalia</taxon>
        <taxon>Eutheria</taxon>
        <taxon>Euarchontoglires</taxon>
        <taxon>Glires</taxon>
        <taxon>Rodentia</taxon>
        <taxon>Myomorpha</taxon>
        <taxon>Muroidea</taxon>
        <taxon>Cricetidae</taxon>
        <taxon>Arvicolinae</taxon>
        <taxon>Microtus</taxon>
    </lineage>
</organism>
<evidence type="ECO:0000256" key="8">
    <source>
        <dbReference type="ARBA" id="ARBA00023136"/>
    </source>
</evidence>
<evidence type="ECO:0000256" key="10">
    <source>
        <dbReference type="ARBA" id="ARBA00023170"/>
    </source>
</evidence>
<dbReference type="GO" id="GO:0005886">
    <property type="term" value="C:plasma membrane"/>
    <property type="evidence" value="ECO:0007669"/>
    <property type="project" value="UniProtKB-SubCell"/>
</dbReference>
<comment type="caution">
    <text evidence="14">The sequence shown here is derived from an EMBL/GenBank/DDBJ whole genome shotgun (WGS) entry which is preliminary data.</text>
</comment>
<dbReference type="PROSITE" id="PS50262">
    <property type="entry name" value="G_PROTEIN_RECEP_F1_2"/>
    <property type="match status" value="1"/>
</dbReference>
<evidence type="ECO:0000313" key="14">
    <source>
        <dbReference type="EMBL" id="KAH0507004.1"/>
    </source>
</evidence>
<evidence type="ECO:0000256" key="4">
    <source>
        <dbReference type="ARBA" id="ARBA00022507"/>
    </source>
</evidence>
<keyword evidence="5 12" id="KW-0812">Transmembrane</keyword>
<protein>
    <recommendedName>
        <fullName evidence="12">Vomeronasal type-1 receptor</fullName>
    </recommendedName>
</protein>
<name>A0A8J6GAD5_MICOH</name>
<feature type="transmembrane region" description="Helical" evidence="12">
    <location>
        <begin position="181"/>
        <end position="210"/>
    </location>
</feature>
<dbReference type="Gene3D" id="1.20.1070.10">
    <property type="entry name" value="Rhodopsin 7-helix transmembrane proteins"/>
    <property type="match status" value="1"/>
</dbReference>
<dbReference type="InterPro" id="IPR004072">
    <property type="entry name" value="Vmron_rcpt_1"/>
</dbReference>
<proteinExistence type="inferred from homology"/>
<evidence type="ECO:0000256" key="9">
    <source>
        <dbReference type="ARBA" id="ARBA00023157"/>
    </source>
</evidence>
<feature type="domain" description="G-protein coupled receptors family 1 profile" evidence="13">
    <location>
        <begin position="28"/>
        <end position="287"/>
    </location>
</feature>
<evidence type="ECO:0000313" key="15">
    <source>
        <dbReference type="Proteomes" id="UP000710432"/>
    </source>
</evidence>
<keyword evidence="10 12" id="KW-0675">Receptor</keyword>
<feature type="transmembrane region" description="Helical" evidence="12">
    <location>
        <begin position="271"/>
        <end position="289"/>
    </location>
</feature>
<dbReference type="PANTHER" id="PTHR24062">
    <property type="entry name" value="VOMERONASAL TYPE-1 RECEPTOR"/>
    <property type="match status" value="1"/>
</dbReference>
<dbReference type="InterPro" id="IPR017452">
    <property type="entry name" value="GPCR_Rhodpsn_7TM"/>
</dbReference>
<evidence type="ECO:0000256" key="2">
    <source>
        <dbReference type="ARBA" id="ARBA00010663"/>
    </source>
</evidence>
<feature type="transmembrane region" description="Helical" evidence="12">
    <location>
        <begin position="234"/>
        <end position="251"/>
    </location>
</feature>
<evidence type="ECO:0000256" key="3">
    <source>
        <dbReference type="ARBA" id="ARBA00022475"/>
    </source>
</evidence>
<feature type="transmembrane region" description="Helical" evidence="12">
    <location>
        <begin position="20"/>
        <end position="40"/>
    </location>
</feature>
<comment type="subcellular location">
    <subcellularLocation>
        <location evidence="1 12">Cell membrane</location>
        <topology evidence="1 12">Multi-pass membrane protein</topology>
    </subcellularLocation>
</comment>
<accession>A0A8J6GAD5</accession>
<keyword evidence="8 12" id="KW-0472">Membrane</keyword>
<keyword evidence="9" id="KW-1015">Disulfide bond</keyword>
<feature type="transmembrane region" description="Helical" evidence="12">
    <location>
        <begin position="52"/>
        <end position="74"/>
    </location>
</feature>
<evidence type="ECO:0000259" key="13">
    <source>
        <dbReference type="PROSITE" id="PS50262"/>
    </source>
</evidence>
<feature type="transmembrane region" description="Helical" evidence="12">
    <location>
        <begin position="135"/>
        <end position="154"/>
    </location>
</feature>
<dbReference type="EMBL" id="JAATJU010023799">
    <property type="protein sequence ID" value="KAH0507004.1"/>
    <property type="molecule type" value="Genomic_DNA"/>
</dbReference>
<gene>
    <name evidence="14" type="ORF">LTLLF_170970</name>
</gene>
<keyword evidence="4 12" id="KW-0589">Pheromone response</keyword>